<keyword evidence="4" id="KW-1133">Transmembrane helix</keyword>
<name>A0A382B010_9ZZZZ</name>
<feature type="compositionally biased region" description="Acidic residues" evidence="3">
    <location>
        <begin position="1"/>
        <end position="15"/>
    </location>
</feature>
<protein>
    <recommendedName>
        <fullName evidence="5">PDZ domain-containing protein</fullName>
    </recommendedName>
</protein>
<dbReference type="PROSITE" id="PS50106">
    <property type="entry name" value="PDZ"/>
    <property type="match status" value="1"/>
</dbReference>
<organism evidence="6">
    <name type="scientific">marine metagenome</name>
    <dbReference type="NCBI Taxonomy" id="408172"/>
    <lineage>
        <taxon>unclassified sequences</taxon>
        <taxon>metagenomes</taxon>
        <taxon>ecological metagenomes</taxon>
    </lineage>
</organism>
<evidence type="ECO:0000256" key="1">
    <source>
        <dbReference type="ARBA" id="ARBA00022670"/>
    </source>
</evidence>
<dbReference type="Gene3D" id="2.30.42.10">
    <property type="match status" value="1"/>
</dbReference>
<dbReference type="GO" id="GO:0006508">
    <property type="term" value="P:proteolysis"/>
    <property type="evidence" value="ECO:0007669"/>
    <property type="project" value="UniProtKB-KW"/>
</dbReference>
<evidence type="ECO:0000313" key="6">
    <source>
        <dbReference type="EMBL" id="SVB07049.1"/>
    </source>
</evidence>
<feature type="transmembrane region" description="Helical" evidence="4">
    <location>
        <begin position="48"/>
        <end position="70"/>
    </location>
</feature>
<evidence type="ECO:0000256" key="2">
    <source>
        <dbReference type="ARBA" id="ARBA00022801"/>
    </source>
</evidence>
<sequence>MEEDLEPFTEDETNESEPHSFEQNEQTFPDLLPGPVISDQKSMRKIGLLFLVAGLFIVLLTGAVIFSWVISGDDSEVSSVNLASSQIVAVQELMEALVNNSSELTESEVAAIIAEMTLSNSEVEPVVAVADAVSRSVVIVRSETGQGSGIALDDEGRVVTNAHVLEDSETLQVLLPSGRMVEARVIGSDIRRDVAVIELADVDNSLTPARFGSSQNLRVGQLAVAVGSPFELNQTVTAGIVSAIGRVEPSYGCEIAGTMSAECAGVAMIQTDAPINPGNSGGPLADRNGHVIGMNTSIRTEGFLSANVGVGFAIPSDTVLLVAQRLISGEPIGTAFLGILGETPTDGRAGALIIEVQESSPAHKAGLEVGDLIVRVDRRPILNMQALRADIQLRLPGDEVTLEYIRGEKISEAVVRLASLDDEYQ</sequence>
<keyword evidence="1" id="KW-0645">Protease</keyword>
<reference evidence="6" key="1">
    <citation type="submission" date="2018-05" db="EMBL/GenBank/DDBJ databases">
        <authorList>
            <person name="Lanie J.A."/>
            <person name="Ng W.-L."/>
            <person name="Kazmierczak K.M."/>
            <person name="Andrzejewski T.M."/>
            <person name="Davidsen T.M."/>
            <person name="Wayne K.J."/>
            <person name="Tettelin H."/>
            <person name="Glass J.I."/>
            <person name="Rusch D."/>
            <person name="Podicherti R."/>
            <person name="Tsui H.-C.T."/>
            <person name="Winkler M.E."/>
        </authorList>
    </citation>
    <scope>NUCLEOTIDE SEQUENCE</scope>
</reference>
<keyword evidence="2" id="KW-0378">Hydrolase</keyword>
<dbReference type="InterPro" id="IPR051201">
    <property type="entry name" value="Chloro_Bact_Ser_Proteases"/>
</dbReference>
<dbReference type="InterPro" id="IPR009003">
    <property type="entry name" value="Peptidase_S1_PA"/>
</dbReference>
<gene>
    <name evidence="6" type="ORF">METZ01_LOCUS159903</name>
</gene>
<keyword evidence="4" id="KW-0472">Membrane</keyword>
<dbReference type="InterPro" id="IPR001478">
    <property type="entry name" value="PDZ"/>
</dbReference>
<accession>A0A382B010</accession>
<dbReference type="Pfam" id="PF13365">
    <property type="entry name" value="Trypsin_2"/>
    <property type="match status" value="1"/>
</dbReference>
<feature type="region of interest" description="Disordered" evidence="3">
    <location>
        <begin position="1"/>
        <end position="33"/>
    </location>
</feature>
<dbReference type="PRINTS" id="PR00834">
    <property type="entry name" value="PROTEASES2C"/>
</dbReference>
<dbReference type="Gene3D" id="2.40.10.120">
    <property type="match status" value="1"/>
</dbReference>
<evidence type="ECO:0000256" key="4">
    <source>
        <dbReference type="SAM" id="Phobius"/>
    </source>
</evidence>
<dbReference type="GO" id="GO:0004252">
    <property type="term" value="F:serine-type endopeptidase activity"/>
    <property type="evidence" value="ECO:0007669"/>
    <property type="project" value="InterPro"/>
</dbReference>
<dbReference type="InterPro" id="IPR036034">
    <property type="entry name" value="PDZ_sf"/>
</dbReference>
<dbReference type="EMBL" id="UINC01027575">
    <property type="protein sequence ID" value="SVB07049.1"/>
    <property type="molecule type" value="Genomic_DNA"/>
</dbReference>
<dbReference type="AlphaFoldDB" id="A0A382B010"/>
<dbReference type="InterPro" id="IPR001940">
    <property type="entry name" value="Peptidase_S1C"/>
</dbReference>
<evidence type="ECO:0000259" key="5">
    <source>
        <dbReference type="PROSITE" id="PS50106"/>
    </source>
</evidence>
<dbReference type="PANTHER" id="PTHR43343">
    <property type="entry name" value="PEPTIDASE S12"/>
    <property type="match status" value="1"/>
</dbReference>
<dbReference type="SUPFAM" id="SSF50494">
    <property type="entry name" value="Trypsin-like serine proteases"/>
    <property type="match status" value="1"/>
</dbReference>
<dbReference type="Pfam" id="PF13180">
    <property type="entry name" value="PDZ_2"/>
    <property type="match status" value="1"/>
</dbReference>
<proteinExistence type="predicted"/>
<dbReference type="SUPFAM" id="SSF50156">
    <property type="entry name" value="PDZ domain-like"/>
    <property type="match status" value="1"/>
</dbReference>
<evidence type="ECO:0000256" key="3">
    <source>
        <dbReference type="SAM" id="MobiDB-lite"/>
    </source>
</evidence>
<feature type="domain" description="PDZ" evidence="5">
    <location>
        <begin position="320"/>
        <end position="408"/>
    </location>
</feature>
<dbReference type="PANTHER" id="PTHR43343:SF3">
    <property type="entry name" value="PROTEASE DO-LIKE 8, CHLOROPLASTIC"/>
    <property type="match status" value="1"/>
</dbReference>
<dbReference type="SMART" id="SM00228">
    <property type="entry name" value="PDZ"/>
    <property type="match status" value="1"/>
</dbReference>
<keyword evidence="4" id="KW-0812">Transmembrane</keyword>